<organism evidence="2 3">
    <name type="scientific">Rubripirellula obstinata</name>
    <dbReference type="NCBI Taxonomy" id="406547"/>
    <lineage>
        <taxon>Bacteria</taxon>
        <taxon>Pseudomonadati</taxon>
        <taxon>Planctomycetota</taxon>
        <taxon>Planctomycetia</taxon>
        <taxon>Pirellulales</taxon>
        <taxon>Pirellulaceae</taxon>
        <taxon>Rubripirellula</taxon>
    </lineage>
</organism>
<keyword evidence="1" id="KW-0732">Signal</keyword>
<keyword evidence="3" id="KW-1185">Reference proteome</keyword>
<evidence type="ECO:0000313" key="2">
    <source>
        <dbReference type="EMBL" id="KAA1261473.1"/>
    </source>
</evidence>
<gene>
    <name evidence="2" type="ORF">LF1_40230</name>
</gene>
<evidence type="ECO:0000313" key="3">
    <source>
        <dbReference type="Proteomes" id="UP000322699"/>
    </source>
</evidence>
<dbReference type="OrthoDB" id="261142at2"/>
<dbReference type="Proteomes" id="UP000322699">
    <property type="component" value="Unassembled WGS sequence"/>
</dbReference>
<dbReference type="AlphaFoldDB" id="A0A5B1CQ16"/>
<accession>A0A5B1CQ16</accession>
<feature type="signal peptide" evidence="1">
    <location>
        <begin position="1"/>
        <end position="20"/>
    </location>
</feature>
<proteinExistence type="predicted"/>
<feature type="chain" id="PRO_5022948029" evidence="1">
    <location>
        <begin position="21"/>
        <end position="213"/>
    </location>
</feature>
<comment type="caution">
    <text evidence="2">The sequence shown here is derived from an EMBL/GenBank/DDBJ whole genome shotgun (WGS) entry which is preliminary data.</text>
</comment>
<dbReference type="RefSeq" id="WP_068264918.1">
    <property type="nucleotide sequence ID" value="NZ_LWSK01000072.1"/>
</dbReference>
<name>A0A5B1CQ16_9BACT</name>
<dbReference type="EMBL" id="VRLW01000001">
    <property type="protein sequence ID" value="KAA1261473.1"/>
    <property type="molecule type" value="Genomic_DNA"/>
</dbReference>
<evidence type="ECO:0000256" key="1">
    <source>
        <dbReference type="SAM" id="SignalP"/>
    </source>
</evidence>
<reference evidence="2 3" key="1">
    <citation type="submission" date="2019-08" db="EMBL/GenBank/DDBJ databases">
        <title>Deep-cultivation of Planctomycetes and their phenomic and genomic characterization uncovers novel biology.</title>
        <authorList>
            <person name="Wiegand S."/>
            <person name="Jogler M."/>
            <person name="Boedeker C."/>
            <person name="Pinto D."/>
            <person name="Vollmers J."/>
            <person name="Rivas-Marin E."/>
            <person name="Kohn T."/>
            <person name="Peeters S.H."/>
            <person name="Heuer A."/>
            <person name="Rast P."/>
            <person name="Oberbeckmann S."/>
            <person name="Bunk B."/>
            <person name="Jeske O."/>
            <person name="Meyerdierks A."/>
            <person name="Storesund J.E."/>
            <person name="Kallscheuer N."/>
            <person name="Luecker S."/>
            <person name="Lage O.M."/>
            <person name="Pohl T."/>
            <person name="Merkel B.J."/>
            <person name="Hornburger P."/>
            <person name="Mueller R.-W."/>
            <person name="Bruemmer F."/>
            <person name="Labrenz M."/>
            <person name="Spormann A.M."/>
            <person name="Op Den Camp H."/>
            <person name="Overmann J."/>
            <person name="Amann R."/>
            <person name="Jetten M.S.M."/>
            <person name="Mascher T."/>
            <person name="Medema M.H."/>
            <person name="Devos D.P."/>
            <person name="Kaster A.-K."/>
            <person name="Ovreas L."/>
            <person name="Rohde M."/>
            <person name="Galperin M.Y."/>
            <person name="Jogler C."/>
        </authorList>
    </citation>
    <scope>NUCLEOTIDE SEQUENCE [LARGE SCALE GENOMIC DNA]</scope>
    <source>
        <strain evidence="2 3">LF1</strain>
    </source>
</reference>
<protein>
    <submittedName>
        <fullName evidence="2">Uncharacterized protein</fullName>
    </submittedName>
</protein>
<sequence length="213" mass="24781" precursor="true">MPRLLTLLLIPLLSLSQTYADDDLFGDDDAATVRGDILEARGELAEGLGRGALLRSLSAKQLQNAIDKRLSNREERVEMYYDLKDMREEELEEDRLSASKRREIQRDSAPDRLNENQINRETGEIYWPSPLDSPALKPYRRPIEETLAKRSESGAVYREFDFLKVHRMIKRIEEAVESIEDRLDVREVVALKSYLDQIDYEARFNNDGERVDY</sequence>